<dbReference type="GO" id="GO:0032956">
    <property type="term" value="P:regulation of actin cytoskeleton organization"/>
    <property type="evidence" value="ECO:0007669"/>
    <property type="project" value="TreeGrafter"/>
</dbReference>
<comment type="caution">
    <text evidence="3">The sequence shown here is derived from an EMBL/GenBank/DDBJ whole genome shotgun (WGS) entry which is preliminary data.</text>
</comment>
<evidence type="ECO:0000256" key="1">
    <source>
        <dbReference type="ARBA" id="ARBA00022468"/>
    </source>
</evidence>
<evidence type="ECO:0000256" key="2">
    <source>
        <dbReference type="SAM" id="MobiDB-lite"/>
    </source>
</evidence>
<evidence type="ECO:0000313" key="3">
    <source>
        <dbReference type="EMBL" id="KAH8038025.1"/>
    </source>
</evidence>
<dbReference type="PANTHER" id="PTHR14130">
    <property type="entry name" value="3BP-1 RELATED RHOGAP"/>
    <property type="match status" value="1"/>
</dbReference>
<name>A0A9J6EUK4_RHIMP</name>
<protein>
    <submittedName>
        <fullName evidence="3">Uncharacterized protein</fullName>
    </submittedName>
</protein>
<dbReference type="InterPro" id="IPR047165">
    <property type="entry name" value="RHG17/44/SH3BP1-like"/>
</dbReference>
<accession>A0A9J6EUK4</accession>
<dbReference type="GO" id="GO:0005096">
    <property type="term" value="F:GTPase activator activity"/>
    <property type="evidence" value="ECO:0007669"/>
    <property type="project" value="UniProtKB-KW"/>
</dbReference>
<dbReference type="VEuPathDB" id="VectorBase:LOC119179528"/>
<evidence type="ECO:0000313" key="4">
    <source>
        <dbReference type="Proteomes" id="UP000821866"/>
    </source>
</evidence>
<dbReference type="InterPro" id="IPR027267">
    <property type="entry name" value="AH/BAR_dom_sf"/>
</dbReference>
<dbReference type="GO" id="GO:0035020">
    <property type="term" value="P:regulation of Rac protein signal transduction"/>
    <property type="evidence" value="ECO:0007669"/>
    <property type="project" value="TreeGrafter"/>
</dbReference>
<proteinExistence type="predicted"/>
<organism evidence="3 4">
    <name type="scientific">Rhipicephalus microplus</name>
    <name type="common">Cattle tick</name>
    <name type="synonym">Boophilus microplus</name>
    <dbReference type="NCBI Taxonomy" id="6941"/>
    <lineage>
        <taxon>Eukaryota</taxon>
        <taxon>Metazoa</taxon>
        <taxon>Ecdysozoa</taxon>
        <taxon>Arthropoda</taxon>
        <taxon>Chelicerata</taxon>
        <taxon>Arachnida</taxon>
        <taxon>Acari</taxon>
        <taxon>Parasitiformes</taxon>
        <taxon>Ixodida</taxon>
        <taxon>Ixodoidea</taxon>
        <taxon>Ixodidae</taxon>
        <taxon>Rhipicephalinae</taxon>
        <taxon>Rhipicephalus</taxon>
        <taxon>Boophilus</taxon>
    </lineage>
</organism>
<feature type="region of interest" description="Disordered" evidence="2">
    <location>
        <begin position="320"/>
        <end position="344"/>
    </location>
</feature>
<keyword evidence="4" id="KW-1185">Reference proteome</keyword>
<dbReference type="EMBL" id="JABSTU010000002">
    <property type="protein sequence ID" value="KAH8038025.1"/>
    <property type="molecule type" value="Genomic_DNA"/>
</dbReference>
<reference evidence="3" key="1">
    <citation type="journal article" date="2020" name="Cell">
        <title>Large-Scale Comparative Analyses of Tick Genomes Elucidate Their Genetic Diversity and Vector Capacities.</title>
        <authorList>
            <consortium name="Tick Genome and Microbiome Consortium (TIGMIC)"/>
            <person name="Jia N."/>
            <person name="Wang J."/>
            <person name="Shi W."/>
            <person name="Du L."/>
            <person name="Sun Y."/>
            <person name="Zhan W."/>
            <person name="Jiang J.F."/>
            <person name="Wang Q."/>
            <person name="Zhang B."/>
            <person name="Ji P."/>
            <person name="Bell-Sakyi L."/>
            <person name="Cui X.M."/>
            <person name="Yuan T.T."/>
            <person name="Jiang B.G."/>
            <person name="Yang W.F."/>
            <person name="Lam T.T."/>
            <person name="Chang Q.C."/>
            <person name="Ding S.J."/>
            <person name="Wang X.J."/>
            <person name="Zhu J.G."/>
            <person name="Ruan X.D."/>
            <person name="Zhao L."/>
            <person name="Wei J.T."/>
            <person name="Ye R.Z."/>
            <person name="Que T.C."/>
            <person name="Du C.H."/>
            <person name="Zhou Y.H."/>
            <person name="Cheng J.X."/>
            <person name="Dai P.F."/>
            <person name="Guo W.B."/>
            <person name="Han X.H."/>
            <person name="Huang E.J."/>
            <person name="Li L.F."/>
            <person name="Wei W."/>
            <person name="Gao Y.C."/>
            <person name="Liu J.Z."/>
            <person name="Shao H.Z."/>
            <person name="Wang X."/>
            <person name="Wang C.C."/>
            <person name="Yang T.C."/>
            <person name="Huo Q.B."/>
            <person name="Li W."/>
            <person name="Chen H.Y."/>
            <person name="Chen S.E."/>
            <person name="Zhou L.G."/>
            <person name="Ni X.B."/>
            <person name="Tian J.H."/>
            <person name="Sheng Y."/>
            <person name="Liu T."/>
            <person name="Pan Y.S."/>
            <person name="Xia L.Y."/>
            <person name="Li J."/>
            <person name="Zhao F."/>
            <person name="Cao W.C."/>
        </authorList>
    </citation>
    <scope>NUCLEOTIDE SEQUENCE</scope>
    <source>
        <strain evidence="3">Rmic-2018</strain>
    </source>
</reference>
<dbReference type="AlphaFoldDB" id="A0A9J6EUK4"/>
<feature type="compositionally biased region" description="Acidic residues" evidence="2">
    <location>
        <begin position="321"/>
        <end position="334"/>
    </location>
</feature>
<sequence length="344" mass="38110">MSRRGHQSALLLEETTKGSVVESQELAFACHMVWAAFTAVVTSIKRWSPAALVRADKSDVLTEDLIQAEKRVDSIKHTCACTHKRILSCLHNVSLEDNEKLQKKVPELALFHSLQECHKNVGSQTLLGSGRYNVNILSILLSTYCLDYQILFNGAAGDDTQVHIKRCHESKKKVPELALFHSLQECHKNVGSQTLLGVLGWLAELLFLLVIVLPSLCSQVLLDCAGLQQRLGQELLNYERETDRQVLQPTNQLLECGVNIRPAHDVSLEYMPICAGLCAFVEEMQLTSKVATDYSAAGRESIDENVCTCPEETVKEMIAEMQDEDQPSSDECDDSTASAVVPPD</sequence>
<reference evidence="3" key="2">
    <citation type="submission" date="2021-09" db="EMBL/GenBank/DDBJ databases">
        <authorList>
            <person name="Jia N."/>
            <person name="Wang J."/>
            <person name="Shi W."/>
            <person name="Du L."/>
            <person name="Sun Y."/>
            <person name="Zhan W."/>
            <person name="Jiang J."/>
            <person name="Wang Q."/>
            <person name="Zhang B."/>
            <person name="Ji P."/>
            <person name="Sakyi L.B."/>
            <person name="Cui X."/>
            <person name="Yuan T."/>
            <person name="Jiang B."/>
            <person name="Yang W."/>
            <person name="Lam T.T.-Y."/>
            <person name="Chang Q."/>
            <person name="Ding S."/>
            <person name="Wang X."/>
            <person name="Zhu J."/>
            <person name="Ruan X."/>
            <person name="Zhao L."/>
            <person name="Wei J."/>
            <person name="Que T."/>
            <person name="Du C."/>
            <person name="Cheng J."/>
            <person name="Dai P."/>
            <person name="Han X."/>
            <person name="Huang E."/>
            <person name="Gao Y."/>
            <person name="Liu J."/>
            <person name="Shao H."/>
            <person name="Ye R."/>
            <person name="Li L."/>
            <person name="Wei W."/>
            <person name="Wang X."/>
            <person name="Wang C."/>
            <person name="Huo Q."/>
            <person name="Li W."/>
            <person name="Guo W."/>
            <person name="Chen H."/>
            <person name="Chen S."/>
            <person name="Zhou L."/>
            <person name="Zhou L."/>
            <person name="Ni X."/>
            <person name="Tian J."/>
            <person name="Zhou Y."/>
            <person name="Sheng Y."/>
            <person name="Liu T."/>
            <person name="Pan Y."/>
            <person name="Xia L."/>
            <person name="Li J."/>
            <person name="Zhao F."/>
            <person name="Cao W."/>
        </authorList>
    </citation>
    <scope>NUCLEOTIDE SEQUENCE</scope>
    <source>
        <strain evidence="3">Rmic-2018</strain>
        <tissue evidence="3">Larvae</tissue>
    </source>
</reference>
<dbReference type="Gene3D" id="1.20.1270.60">
    <property type="entry name" value="Arfaptin homology (AH) domain/BAR domain"/>
    <property type="match status" value="2"/>
</dbReference>
<keyword evidence="1" id="KW-0343">GTPase activation</keyword>
<dbReference type="Proteomes" id="UP000821866">
    <property type="component" value="Chromosome 10"/>
</dbReference>
<dbReference type="PANTHER" id="PTHR14130:SF14">
    <property type="entry name" value="RHO GTPASE-ACTIVATING PROTEIN 92B"/>
    <property type="match status" value="1"/>
</dbReference>
<gene>
    <name evidence="3" type="ORF">HPB51_020675</name>
</gene>